<feature type="domain" description="Glyoxalase-like" evidence="2">
    <location>
        <begin position="86"/>
        <end position="172"/>
    </location>
</feature>
<dbReference type="InterPro" id="IPR041581">
    <property type="entry name" value="Glyoxalase_6"/>
</dbReference>
<dbReference type="Gene3D" id="3.10.180.10">
    <property type="entry name" value="2,3-Dihydroxybiphenyl 1,2-Dioxygenase, domain 1"/>
    <property type="match status" value="2"/>
</dbReference>
<dbReference type="AlphaFoldDB" id="A0A542XEP8"/>
<accession>A0A542XEP8</accession>
<dbReference type="PANTHER" id="PTHR35908">
    <property type="entry name" value="HYPOTHETICAL FUSION PROTEIN"/>
    <property type="match status" value="1"/>
</dbReference>
<evidence type="ECO:0000259" key="2">
    <source>
        <dbReference type="Pfam" id="PF18029"/>
    </source>
</evidence>
<keyword evidence="4" id="KW-1185">Reference proteome</keyword>
<feature type="domain" description="Glyoxalase-like" evidence="2">
    <location>
        <begin position="326"/>
        <end position="431"/>
    </location>
</feature>
<organism evidence="3 4">
    <name type="scientific">Barrientosiimonas humi</name>
    <dbReference type="NCBI Taxonomy" id="999931"/>
    <lineage>
        <taxon>Bacteria</taxon>
        <taxon>Bacillati</taxon>
        <taxon>Actinomycetota</taxon>
        <taxon>Actinomycetes</taxon>
        <taxon>Micrococcales</taxon>
        <taxon>Dermacoccaceae</taxon>
        <taxon>Barrientosiimonas</taxon>
    </lineage>
</organism>
<dbReference type="PANTHER" id="PTHR35908:SF1">
    <property type="entry name" value="CONSERVED PROTEIN"/>
    <property type="match status" value="1"/>
</dbReference>
<feature type="region of interest" description="Disordered" evidence="1">
    <location>
        <begin position="162"/>
        <end position="224"/>
    </location>
</feature>
<dbReference type="InterPro" id="IPR029068">
    <property type="entry name" value="Glyas_Bleomycin-R_OHBP_Dase"/>
</dbReference>
<comment type="caution">
    <text evidence="3">The sequence shown here is derived from an EMBL/GenBank/DDBJ whole genome shotgun (WGS) entry which is preliminary data.</text>
</comment>
<evidence type="ECO:0000313" key="4">
    <source>
        <dbReference type="Proteomes" id="UP000318336"/>
    </source>
</evidence>
<feature type="region of interest" description="Disordered" evidence="1">
    <location>
        <begin position="112"/>
        <end position="132"/>
    </location>
</feature>
<dbReference type="Pfam" id="PF18029">
    <property type="entry name" value="Glyoxalase_6"/>
    <property type="match status" value="2"/>
</dbReference>
<gene>
    <name evidence="3" type="ORF">FB554_2462</name>
</gene>
<proteinExistence type="predicted"/>
<protein>
    <recommendedName>
        <fullName evidence="2">Glyoxalase-like domain-containing protein</fullName>
    </recommendedName>
</protein>
<evidence type="ECO:0000313" key="3">
    <source>
        <dbReference type="EMBL" id="TQL34297.1"/>
    </source>
</evidence>
<dbReference type="OrthoDB" id="15077at2"/>
<feature type="compositionally biased region" description="Basic and acidic residues" evidence="1">
    <location>
        <begin position="119"/>
        <end position="132"/>
    </location>
</feature>
<reference evidence="3 4" key="1">
    <citation type="submission" date="2019-06" db="EMBL/GenBank/DDBJ databases">
        <title>Sequencing the genomes of 1000 actinobacteria strains.</title>
        <authorList>
            <person name="Klenk H.-P."/>
        </authorList>
    </citation>
    <scope>NUCLEOTIDE SEQUENCE [LARGE SCALE GENOMIC DNA]</scope>
    <source>
        <strain evidence="3 4">DSM 24617</strain>
    </source>
</reference>
<dbReference type="Proteomes" id="UP000318336">
    <property type="component" value="Unassembled WGS sequence"/>
</dbReference>
<sequence>MAHPLPDWRGVDGSRSAWFDAPSLGAGADLVGRLLDLDGLVSVDVRTTGVRVRFAAAAPNRALDAASAAARELGLASRPSLLQQLSVVIESADPESVRPFWQRALDYAPAAGGDLADPLSRDPAVRIRPSPELRPLRNRVHLDVVRPPDQIDRAGLGEATGAYGVRHSDRDGNEVDLVPGEQLGDLGAADGPERADGSDGSGGSGEAAEPGDPGGPDDIGGPDDVARVSGTTDWQVVFSAMACYRVRSTAQQRDLMTAAAALAGEAGFPLLIDVRHCLVVLDSGKDQWLGDAHGLAVDFTALAGALQRAARAIGATPEPGLARFVQVFFDAADVGAVRGFWAAALGYVPDRRPEVTDIHDPRRLTPELVFQQLDVSDAARRRQRNRLHLELALPSDVAARRVDETQTAGGRLLETSQERWRLCDPEGNELVVRADSPVE</sequence>
<evidence type="ECO:0000256" key="1">
    <source>
        <dbReference type="SAM" id="MobiDB-lite"/>
    </source>
</evidence>
<dbReference type="EMBL" id="VFOK01000001">
    <property type="protein sequence ID" value="TQL34297.1"/>
    <property type="molecule type" value="Genomic_DNA"/>
</dbReference>
<dbReference type="RefSeq" id="WP_142006469.1">
    <property type="nucleotide sequence ID" value="NZ_CAJTBP010000001.1"/>
</dbReference>
<name>A0A542XEP8_9MICO</name>